<name>A0A3N4RY63_9ACTN</name>
<evidence type="ECO:0008006" key="5">
    <source>
        <dbReference type="Google" id="ProtNLM"/>
    </source>
</evidence>
<gene>
    <name evidence="2" type="ORF">EDD38_1706</name>
    <name evidence="1" type="ORF">EDD39_1187</name>
</gene>
<evidence type="ECO:0000313" key="4">
    <source>
        <dbReference type="Proteomes" id="UP000267408"/>
    </source>
</evidence>
<proteinExistence type="predicted"/>
<dbReference type="EMBL" id="RJVJ01000001">
    <property type="protein sequence ID" value="ROR43048.1"/>
    <property type="molecule type" value="Genomic_DNA"/>
</dbReference>
<evidence type="ECO:0000313" key="1">
    <source>
        <dbReference type="EMBL" id="ROR43048.1"/>
    </source>
</evidence>
<dbReference type="SUPFAM" id="SSF140453">
    <property type="entry name" value="EsxAB dimer-like"/>
    <property type="match status" value="1"/>
</dbReference>
<dbReference type="RefSeq" id="WP_051816754.1">
    <property type="nucleotide sequence ID" value="NZ_JBEXVB010000083.1"/>
</dbReference>
<dbReference type="OrthoDB" id="3872573at2"/>
<dbReference type="AlphaFoldDB" id="A0A3N4RY63"/>
<sequence>MDLWGDVKHLAGDVVKVGEDIVMAPAEIAHWALGKMFGDADAELNKIAQELAELGKQVDGLGREVSAVLGGLTWHGAAADAFIAHAQGRVRELNSVADELGQLGDSVKQLANVL</sequence>
<dbReference type="Proteomes" id="UP000267408">
    <property type="component" value="Unassembled WGS sequence"/>
</dbReference>
<evidence type="ECO:0000313" key="2">
    <source>
        <dbReference type="EMBL" id="RPE33417.1"/>
    </source>
</evidence>
<organism evidence="2 3">
    <name type="scientific">Kitasatospora cineracea</name>
    <dbReference type="NCBI Taxonomy" id="88074"/>
    <lineage>
        <taxon>Bacteria</taxon>
        <taxon>Bacillati</taxon>
        <taxon>Actinomycetota</taxon>
        <taxon>Actinomycetes</taxon>
        <taxon>Kitasatosporales</taxon>
        <taxon>Streptomycetaceae</taxon>
        <taxon>Kitasatospora</taxon>
    </lineage>
</organism>
<comment type="caution">
    <text evidence="2">The sequence shown here is derived from an EMBL/GenBank/DDBJ whole genome shotgun (WGS) entry which is preliminary data.</text>
</comment>
<accession>A0A8G1UFM1</accession>
<protein>
    <recommendedName>
        <fullName evidence="5">Type VII secretion system (Wss) protein ESAT-6</fullName>
    </recommendedName>
</protein>
<reference evidence="3 4" key="1">
    <citation type="submission" date="2018-11" db="EMBL/GenBank/DDBJ databases">
        <title>Sequencing the genomes of 1000 actinobacteria strains.</title>
        <authorList>
            <person name="Klenk H.-P."/>
        </authorList>
    </citation>
    <scope>NUCLEOTIDE SEQUENCE [LARGE SCALE GENOMIC DNA]</scope>
    <source>
        <strain evidence="1 4">DSM 44780</strain>
        <strain evidence="2 3">DSM 44781</strain>
    </source>
</reference>
<evidence type="ECO:0000313" key="3">
    <source>
        <dbReference type="Proteomes" id="UP000266906"/>
    </source>
</evidence>
<dbReference type="EMBL" id="RKQG01000001">
    <property type="protein sequence ID" value="RPE33417.1"/>
    <property type="molecule type" value="Genomic_DNA"/>
</dbReference>
<dbReference type="InterPro" id="IPR036689">
    <property type="entry name" value="ESAT-6-like_sf"/>
</dbReference>
<accession>A0A3N4RY63</accession>
<keyword evidence="3" id="KW-1185">Reference proteome</keyword>
<dbReference type="Gene3D" id="1.10.287.1060">
    <property type="entry name" value="ESAT-6-like"/>
    <property type="match status" value="1"/>
</dbReference>
<dbReference type="Proteomes" id="UP000266906">
    <property type="component" value="Unassembled WGS sequence"/>
</dbReference>